<name>A0A812RWV4_9DINO</name>
<proteinExistence type="predicted"/>
<evidence type="ECO:0000256" key="1">
    <source>
        <dbReference type="SAM" id="MobiDB-lite"/>
    </source>
</evidence>
<feature type="compositionally biased region" description="Acidic residues" evidence="1">
    <location>
        <begin position="67"/>
        <end position="81"/>
    </location>
</feature>
<dbReference type="Proteomes" id="UP000604046">
    <property type="component" value="Unassembled WGS sequence"/>
</dbReference>
<keyword evidence="3" id="KW-1185">Reference proteome</keyword>
<evidence type="ECO:0000313" key="3">
    <source>
        <dbReference type="Proteomes" id="UP000604046"/>
    </source>
</evidence>
<dbReference type="OrthoDB" id="125363at2759"/>
<reference evidence="2" key="1">
    <citation type="submission" date="2021-02" db="EMBL/GenBank/DDBJ databases">
        <authorList>
            <person name="Dougan E. K."/>
            <person name="Rhodes N."/>
            <person name="Thang M."/>
            <person name="Chan C."/>
        </authorList>
    </citation>
    <scope>NUCLEOTIDE SEQUENCE</scope>
</reference>
<accession>A0A812RWV4</accession>
<gene>
    <name evidence="2" type="ORF">SNAT2548_LOCUS25425</name>
</gene>
<feature type="region of interest" description="Disordered" evidence="1">
    <location>
        <begin position="63"/>
        <end position="95"/>
    </location>
</feature>
<feature type="non-terminal residue" evidence="2">
    <location>
        <position position="1"/>
    </location>
</feature>
<comment type="caution">
    <text evidence="2">The sequence shown here is derived from an EMBL/GenBank/DDBJ whole genome shotgun (WGS) entry which is preliminary data.</text>
</comment>
<protein>
    <submittedName>
        <fullName evidence="2">Uncharacterized protein</fullName>
    </submittedName>
</protein>
<feature type="compositionally biased region" description="Low complexity" evidence="1">
    <location>
        <begin position="85"/>
        <end position="95"/>
    </location>
</feature>
<dbReference type="EMBL" id="CAJNDS010002393">
    <property type="protein sequence ID" value="CAE7458832.1"/>
    <property type="molecule type" value="Genomic_DNA"/>
</dbReference>
<feature type="non-terminal residue" evidence="2">
    <location>
        <position position="189"/>
    </location>
</feature>
<evidence type="ECO:0000313" key="2">
    <source>
        <dbReference type="EMBL" id="CAE7458832.1"/>
    </source>
</evidence>
<dbReference type="AlphaFoldDB" id="A0A812RWV4"/>
<sequence length="189" mass="20143">DGEVDEDVVLSGMDSCSIEFDAGPDARILLSSLAFYAPPEAALRGDLVGSAFQTGFFAVLDGNYTPEEPETEPGPDLDDCEGAGNDSNNSNRSDCNITLPKRVVPSFDSDWQTVWPLDLQPSVGWNLRSFDPPLLLERLRLRGGGGLGAGGCRVREIAMRGHVIAKPWQGCPVEVTVSNAVPAVAVAQE</sequence>
<organism evidence="2 3">
    <name type="scientific">Symbiodinium natans</name>
    <dbReference type="NCBI Taxonomy" id="878477"/>
    <lineage>
        <taxon>Eukaryota</taxon>
        <taxon>Sar</taxon>
        <taxon>Alveolata</taxon>
        <taxon>Dinophyceae</taxon>
        <taxon>Suessiales</taxon>
        <taxon>Symbiodiniaceae</taxon>
        <taxon>Symbiodinium</taxon>
    </lineage>
</organism>